<evidence type="ECO:0000256" key="1">
    <source>
        <dbReference type="SAM" id="Phobius"/>
    </source>
</evidence>
<proteinExistence type="predicted"/>
<organism evidence="2 3">
    <name type="scientific">Acetivibrio mesophilus</name>
    <dbReference type="NCBI Taxonomy" id="2487273"/>
    <lineage>
        <taxon>Bacteria</taxon>
        <taxon>Bacillati</taxon>
        <taxon>Bacillota</taxon>
        <taxon>Clostridia</taxon>
        <taxon>Eubacteriales</taxon>
        <taxon>Oscillospiraceae</taxon>
        <taxon>Acetivibrio</taxon>
    </lineage>
</organism>
<feature type="transmembrane region" description="Helical" evidence="1">
    <location>
        <begin position="299"/>
        <end position="317"/>
    </location>
</feature>
<sequence length="369" mass="40484">MFGDIKDILKVASIYMATVIGAGFASGQEIMQFFSFYYEGGFYGIILAGILFALIGYIVLVKVYSERIRNYEEFLFPTVGWVIGWIMEIVVTLFMGSVLCIMVAGAGNIISNAISIPYRYATLIAVILCMIAFLTDIKGIVTLSSFVTPILVLGILGAGFYVIVNRDIGIFSLASDFDSVTNNWFVSSLLYVSYNSISGVVVMCSLLPYLKSRKIAAAGGIFGGLMLSFIAIVLNILLYLFYPEIISDELPILSIIGRHNSILGELYKILLLLAMFISAITSGYGFIERIGNKVKVSRKILIPVICGFIVPISNVGFSELISSVYPLFGYMGMFMLFMILLQGLNMLVSRLFGRGAPASLKGAFKNRNQ</sequence>
<dbReference type="EMBL" id="RLII01000006">
    <property type="protein sequence ID" value="RXE59465.1"/>
    <property type="molecule type" value="Genomic_DNA"/>
</dbReference>
<dbReference type="PANTHER" id="PTHR37814:SF1">
    <property type="entry name" value="MEMBRANE PROTEIN"/>
    <property type="match status" value="1"/>
</dbReference>
<accession>A0A4Q0I6J8</accession>
<evidence type="ECO:0000313" key="3">
    <source>
        <dbReference type="Proteomes" id="UP000289166"/>
    </source>
</evidence>
<gene>
    <name evidence="2" type="ORF">EFD62_07385</name>
</gene>
<keyword evidence="1" id="KW-0812">Transmembrane</keyword>
<feature type="transmembrane region" description="Helical" evidence="1">
    <location>
        <begin position="266"/>
        <end position="287"/>
    </location>
</feature>
<dbReference type="InterPro" id="IPR038728">
    <property type="entry name" value="YkvI-like"/>
</dbReference>
<protein>
    <recommendedName>
        <fullName evidence="4">Membrane protein YkvI</fullName>
    </recommendedName>
</protein>
<feature type="transmembrane region" description="Helical" evidence="1">
    <location>
        <begin position="82"/>
        <end position="110"/>
    </location>
</feature>
<feature type="transmembrane region" description="Helical" evidence="1">
    <location>
        <begin position="323"/>
        <end position="344"/>
    </location>
</feature>
<name>A0A4Q0I6J8_9FIRM</name>
<reference evidence="3" key="1">
    <citation type="submission" date="2018-11" db="EMBL/GenBank/DDBJ databases">
        <title>Genome sequencing of a novel mesophilic and cellulolytic organism within the genus Hungateiclostridium.</title>
        <authorList>
            <person name="Rettenmaier R."/>
            <person name="Liebl W."/>
            <person name="Zverlov V."/>
        </authorList>
    </citation>
    <scope>NUCLEOTIDE SEQUENCE [LARGE SCALE GENOMIC DNA]</scope>
    <source>
        <strain evidence="3">N2K1</strain>
    </source>
</reference>
<keyword evidence="3" id="KW-1185">Reference proteome</keyword>
<feature type="transmembrane region" description="Helical" evidence="1">
    <location>
        <begin position="146"/>
        <end position="164"/>
    </location>
</feature>
<keyword evidence="1" id="KW-1133">Transmembrane helix</keyword>
<feature type="transmembrane region" description="Helical" evidence="1">
    <location>
        <begin position="116"/>
        <end position="134"/>
    </location>
</feature>
<feature type="transmembrane region" description="Helical" evidence="1">
    <location>
        <begin position="184"/>
        <end position="209"/>
    </location>
</feature>
<dbReference type="AlphaFoldDB" id="A0A4Q0I6J8"/>
<keyword evidence="1" id="KW-0472">Membrane</keyword>
<feature type="transmembrane region" description="Helical" evidence="1">
    <location>
        <begin position="12"/>
        <end position="34"/>
    </location>
</feature>
<dbReference type="Proteomes" id="UP000289166">
    <property type="component" value="Unassembled WGS sequence"/>
</dbReference>
<comment type="caution">
    <text evidence="2">The sequence shown here is derived from an EMBL/GenBank/DDBJ whole genome shotgun (WGS) entry which is preliminary data.</text>
</comment>
<dbReference type="PANTHER" id="PTHR37814">
    <property type="entry name" value="CONSERVED MEMBRANE PROTEIN"/>
    <property type="match status" value="1"/>
</dbReference>
<feature type="transmembrane region" description="Helical" evidence="1">
    <location>
        <begin position="40"/>
        <end position="61"/>
    </location>
</feature>
<dbReference type="OrthoDB" id="4424890at2"/>
<evidence type="ECO:0008006" key="4">
    <source>
        <dbReference type="Google" id="ProtNLM"/>
    </source>
</evidence>
<feature type="transmembrane region" description="Helical" evidence="1">
    <location>
        <begin position="221"/>
        <end position="242"/>
    </location>
</feature>
<evidence type="ECO:0000313" key="2">
    <source>
        <dbReference type="EMBL" id="RXE59465.1"/>
    </source>
</evidence>